<dbReference type="WBParaSite" id="BXY_1011200.1">
    <property type="protein sequence ID" value="BXY_1011200.1"/>
    <property type="gene ID" value="BXY_1011200"/>
</dbReference>
<keyword evidence="5" id="KW-1185">Reference proteome</keyword>
<gene>
    <name evidence="2" type="ORF">BXYJ_LOCUS13291</name>
</gene>
<evidence type="ECO:0000313" key="4">
    <source>
        <dbReference type="Proteomes" id="UP000095284"/>
    </source>
</evidence>
<dbReference type="EMBL" id="CAJFDI010000005">
    <property type="protein sequence ID" value="CAD5233200.1"/>
    <property type="molecule type" value="Genomic_DNA"/>
</dbReference>
<evidence type="ECO:0000313" key="6">
    <source>
        <dbReference type="WBParaSite" id="BXY_1011200.1"/>
    </source>
</evidence>
<dbReference type="Proteomes" id="UP000582659">
    <property type="component" value="Unassembled WGS sequence"/>
</dbReference>
<dbReference type="OrthoDB" id="10550408at2759"/>
<reference evidence="6" key="1">
    <citation type="submission" date="2016-11" db="UniProtKB">
        <authorList>
            <consortium name="WormBaseParasite"/>
        </authorList>
    </citation>
    <scope>IDENTIFICATION</scope>
</reference>
<feature type="transmembrane region" description="Helical" evidence="1">
    <location>
        <begin position="41"/>
        <end position="68"/>
    </location>
</feature>
<keyword evidence="1" id="KW-0472">Membrane</keyword>
<dbReference type="Proteomes" id="UP000659654">
    <property type="component" value="Unassembled WGS sequence"/>
</dbReference>
<keyword evidence="1" id="KW-0812">Transmembrane</keyword>
<dbReference type="EMBL" id="CAJFCV020000005">
    <property type="protein sequence ID" value="CAG9126856.1"/>
    <property type="molecule type" value="Genomic_DNA"/>
</dbReference>
<evidence type="ECO:0000256" key="1">
    <source>
        <dbReference type="SAM" id="Phobius"/>
    </source>
</evidence>
<reference evidence="3" key="2">
    <citation type="submission" date="2020-08" db="EMBL/GenBank/DDBJ databases">
        <authorList>
            <person name="Kikuchi T."/>
        </authorList>
    </citation>
    <scope>NUCLEOTIDE SEQUENCE</scope>
    <source>
        <strain evidence="2">Ka4C1</strain>
    </source>
</reference>
<dbReference type="Proteomes" id="UP000095284">
    <property type="component" value="Unplaced"/>
</dbReference>
<evidence type="ECO:0000313" key="2">
    <source>
        <dbReference type="EMBL" id="CAD5233200.1"/>
    </source>
</evidence>
<keyword evidence="1" id="KW-1133">Transmembrane helix</keyword>
<evidence type="ECO:0000313" key="3">
    <source>
        <dbReference type="EMBL" id="CAG9126856.1"/>
    </source>
</evidence>
<name>A0A1I7SAR5_BURXY</name>
<sequence>MPENSTFTLESLKQLRIGDQVLVALTDVNVEVKNVVEVLDLVIDIVICVVYGLAILSCLLILLLFLLYQRQRRKDKNLEWLEAQEQESLVDLEDPLETV</sequence>
<protein>
    <submittedName>
        <fullName evidence="2">(pine wood nematode) hypothetical protein</fullName>
    </submittedName>
</protein>
<accession>A0A1I7SAR5</accession>
<dbReference type="AlphaFoldDB" id="A0A1I7SAR5"/>
<proteinExistence type="predicted"/>
<dbReference type="SMR" id="A0A1I7SAR5"/>
<organism evidence="4 6">
    <name type="scientific">Bursaphelenchus xylophilus</name>
    <name type="common">Pinewood nematode worm</name>
    <name type="synonym">Aphelenchoides xylophilus</name>
    <dbReference type="NCBI Taxonomy" id="6326"/>
    <lineage>
        <taxon>Eukaryota</taxon>
        <taxon>Metazoa</taxon>
        <taxon>Ecdysozoa</taxon>
        <taxon>Nematoda</taxon>
        <taxon>Chromadorea</taxon>
        <taxon>Rhabditida</taxon>
        <taxon>Tylenchina</taxon>
        <taxon>Tylenchomorpha</taxon>
        <taxon>Aphelenchoidea</taxon>
        <taxon>Aphelenchoididae</taxon>
        <taxon>Bursaphelenchus</taxon>
    </lineage>
</organism>
<evidence type="ECO:0000313" key="5">
    <source>
        <dbReference type="Proteomes" id="UP000659654"/>
    </source>
</evidence>